<dbReference type="AlphaFoldDB" id="A0A9W6Z7V9"/>
<organism evidence="1 2">
    <name type="scientific">Triparma retinervis</name>
    <dbReference type="NCBI Taxonomy" id="2557542"/>
    <lineage>
        <taxon>Eukaryota</taxon>
        <taxon>Sar</taxon>
        <taxon>Stramenopiles</taxon>
        <taxon>Ochrophyta</taxon>
        <taxon>Bolidophyceae</taxon>
        <taxon>Parmales</taxon>
        <taxon>Triparmaceae</taxon>
        <taxon>Triparma</taxon>
    </lineage>
</organism>
<protein>
    <recommendedName>
        <fullName evidence="3">Protein kinase domain-containing protein</fullName>
    </recommendedName>
</protein>
<evidence type="ECO:0000313" key="2">
    <source>
        <dbReference type="Proteomes" id="UP001165082"/>
    </source>
</evidence>
<accession>A0A9W6Z7V9</accession>
<proteinExistence type="predicted"/>
<dbReference type="InterPro" id="IPR011009">
    <property type="entry name" value="Kinase-like_dom_sf"/>
</dbReference>
<dbReference type="EMBL" id="BRXZ01004348">
    <property type="protein sequence ID" value="GMH47121.1"/>
    <property type="molecule type" value="Genomic_DNA"/>
</dbReference>
<comment type="caution">
    <text evidence="1">The sequence shown here is derived from an EMBL/GenBank/DDBJ whole genome shotgun (WGS) entry which is preliminary data.</text>
</comment>
<sequence length="175" mass="20394">MQQQSTVCKNRRNGRVCVQPHGVVKQVTDAEIWKNELNMFRLLSSECTNLFPSLLYLDEECMVMVQENVNDQGLRALEWEDRWTGDLLNYNEQISNAFVVFEKLNIFPDDLNVCCNMIINGPEIKIIDFGFYKIVNDKAILKKKLEKDRARILKDIFTVVEKQIPYQGWCPGKPC</sequence>
<gene>
    <name evidence="1" type="ORF">TrRE_jg7283</name>
</gene>
<keyword evidence="2" id="KW-1185">Reference proteome</keyword>
<evidence type="ECO:0000313" key="1">
    <source>
        <dbReference type="EMBL" id="GMH47121.1"/>
    </source>
</evidence>
<dbReference type="OrthoDB" id="10296403at2759"/>
<dbReference type="Proteomes" id="UP001165082">
    <property type="component" value="Unassembled WGS sequence"/>
</dbReference>
<evidence type="ECO:0008006" key="3">
    <source>
        <dbReference type="Google" id="ProtNLM"/>
    </source>
</evidence>
<reference evidence="1" key="1">
    <citation type="submission" date="2022-07" db="EMBL/GenBank/DDBJ databases">
        <title>Genome analysis of Parmales, a sister group of diatoms, reveals the evolutionary specialization of diatoms from phago-mixotrophs to photoautotrophs.</title>
        <authorList>
            <person name="Ban H."/>
            <person name="Sato S."/>
            <person name="Yoshikawa S."/>
            <person name="Kazumasa Y."/>
            <person name="Nakamura Y."/>
            <person name="Ichinomiya M."/>
            <person name="Saitoh K."/>
            <person name="Sato N."/>
            <person name="Blanc-Mathieu R."/>
            <person name="Endo H."/>
            <person name="Kuwata A."/>
            <person name="Ogata H."/>
        </authorList>
    </citation>
    <scope>NUCLEOTIDE SEQUENCE</scope>
</reference>
<dbReference type="SUPFAM" id="SSF56112">
    <property type="entry name" value="Protein kinase-like (PK-like)"/>
    <property type="match status" value="1"/>
</dbReference>
<name>A0A9W6Z7V9_9STRA</name>